<gene>
    <name evidence="2" type="ORF">SVIM_LOCUS92523</name>
</gene>
<organism evidence="2">
    <name type="scientific">Salix viminalis</name>
    <name type="common">Common osier</name>
    <name type="synonym">Basket willow</name>
    <dbReference type="NCBI Taxonomy" id="40686"/>
    <lineage>
        <taxon>Eukaryota</taxon>
        <taxon>Viridiplantae</taxon>
        <taxon>Streptophyta</taxon>
        <taxon>Embryophyta</taxon>
        <taxon>Tracheophyta</taxon>
        <taxon>Spermatophyta</taxon>
        <taxon>Magnoliopsida</taxon>
        <taxon>eudicotyledons</taxon>
        <taxon>Gunneridae</taxon>
        <taxon>Pentapetalae</taxon>
        <taxon>rosids</taxon>
        <taxon>fabids</taxon>
        <taxon>Malpighiales</taxon>
        <taxon>Salicaceae</taxon>
        <taxon>Saliceae</taxon>
        <taxon>Salix</taxon>
    </lineage>
</organism>
<name>A0A6N2KI70_SALVM</name>
<evidence type="ECO:0000256" key="1">
    <source>
        <dbReference type="SAM" id="Phobius"/>
    </source>
</evidence>
<reference evidence="2" key="1">
    <citation type="submission" date="2019-03" db="EMBL/GenBank/DDBJ databases">
        <authorList>
            <person name="Mank J."/>
            <person name="Almeida P."/>
        </authorList>
    </citation>
    <scope>NUCLEOTIDE SEQUENCE</scope>
    <source>
        <strain evidence="2">78183</strain>
    </source>
</reference>
<accession>A0A6N2KI70</accession>
<keyword evidence="1" id="KW-1133">Transmembrane helix</keyword>
<feature type="transmembrane region" description="Helical" evidence="1">
    <location>
        <begin position="52"/>
        <end position="72"/>
    </location>
</feature>
<sequence>MEAQESCGRTWQFRVLWGDLVVADMVKIPLFLRGMHPGSFNHLRPCMDHGKIPCLSFLLLMMIVLPVGFLVYF</sequence>
<dbReference type="EMBL" id="CAADRP010000446">
    <property type="protein sequence ID" value="VFU28214.1"/>
    <property type="molecule type" value="Genomic_DNA"/>
</dbReference>
<evidence type="ECO:0008006" key="3">
    <source>
        <dbReference type="Google" id="ProtNLM"/>
    </source>
</evidence>
<keyword evidence="1" id="KW-0472">Membrane</keyword>
<proteinExistence type="predicted"/>
<keyword evidence="1" id="KW-0812">Transmembrane</keyword>
<dbReference type="AlphaFoldDB" id="A0A6N2KI70"/>
<protein>
    <recommendedName>
        <fullName evidence="3">Transmembrane protein</fullName>
    </recommendedName>
</protein>
<feature type="transmembrane region" description="Helical" evidence="1">
    <location>
        <begin position="15"/>
        <end position="32"/>
    </location>
</feature>
<evidence type="ECO:0000313" key="2">
    <source>
        <dbReference type="EMBL" id="VFU28214.1"/>
    </source>
</evidence>